<evidence type="ECO:0000256" key="3">
    <source>
        <dbReference type="ARBA" id="ARBA00022475"/>
    </source>
</evidence>
<keyword evidence="3" id="KW-1003">Cell membrane</keyword>
<evidence type="ECO:0000313" key="11">
    <source>
        <dbReference type="Proteomes" id="UP001059597"/>
    </source>
</evidence>
<dbReference type="EMBL" id="AP026074">
    <property type="protein sequence ID" value="BDM74202.1"/>
    <property type="molecule type" value="Genomic_DNA"/>
</dbReference>
<feature type="transmembrane region" description="Helical" evidence="7">
    <location>
        <begin position="193"/>
        <end position="212"/>
    </location>
</feature>
<dbReference type="SUPFAM" id="SSF161098">
    <property type="entry name" value="MetI-like"/>
    <property type="match status" value="1"/>
</dbReference>
<evidence type="ECO:0000256" key="6">
    <source>
        <dbReference type="ARBA" id="ARBA00023136"/>
    </source>
</evidence>
<comment type="similarity">
    <text evidence="7">Belongs to the binding-protein-dependent transport system permease family.</text>
</comment>
<dbReference type="Pfam" id="PF00528">
    <property type="entry name" value="BPD_transp_1"/>
    <property type="match status" value="1"/>
</dbReference>
<keyword evidence="5 7" id="KW-1133">Transmembrane helix</keyword>
<evidence type="ECO:0000256" key="2">
    <source>
        <dbReference type="ARBA" id="ARBA00022448"/>
    </source>
</evidence>
<organism evidence="10 11">
    <name type="scientific">Streptomyces nigrescens</name>
    <dbReference type="NCBI Taxonomy" id="1920"/>
    <lineage>
        <taxon>Bacteria</taxon>
        <taxon>Bacillati</taxon>
        <taxon>Actinomycetota</taxon>
        <taxon>Actinomycetes</taxon>
        <taxon>Kitasatosporales</taxon>
        <taxon>Streptomycetaceae</taxon>
        <taxon>Streptomyces</taxon>
    </lineage>
</organism>
<keyword evidence="6 7" id="KW-0472">Membrane</keyword>
<feature type="compositionally biased region" description="Pro residues" evidence="8">
    <location>
        <begin position="68"/>
        <end position="78"/>
    </location>
</feature>
<feature type="domain" description="ABC transmembrane type-1" evidence="9">
    <location>
        <begin position="152"/>
        <end position="332"/>
    </location>
</feature>
<dbReference type="CDD" id="cd06261">
    <property type="entry name" value="TM_PBP2"/>
    <property type="match status" value="1"/>
</dbReference>
<dbReference type="RefSeq" id="WP_315975513.1">
    <property type="nucleotide sequence ID" value="NZ_AP026074.1"/>
</dbReference>
<evidence type="ECO:0000256" key="4">
    <source>
        <dbReference type="ARBA" id="ARBA00022692"/>
    </source>
</evidence>
<proteinExistence type="inferred from homology"/>
<evidence type="ECO:0000256" key="8">
    <source>
        <dbReference type="SAM" id="MobiDB-lite"/>
    </source>
</evidence>
<evidence type="ECO:0000256" key="7">
    <source>
        <dbReference type="RuleBase" id="RU363032"/>
    </source>
</evidence>
<evidence type="ECO:0000259" key="9">
    <source>
        <dbReference type="PROSITE" id="PS50928"/>
    </source>
</evidence>
<dbReference type="InterPro" id="IPR000515">
    <property type="entry name" value="MetI-like"/>
</dbReference>
<keyword evidence="11" id="KW-1185">Reference proteome</keyword>
<dbReference type="PANTHER" id="PTHR30151:SF0">
    <property type="entry name" value="ABC TRANSPORTER PERMEASE PROTEIN MJ0413-RELATED"/>
    <property type="match status" value="1"/>
</dbReference>
<dbReference type="Gene3D" id="1.10.3720.10">
    <property type="entry name" value="MetI-like"/>
    <property type="match status" value="1"/>
</dbReference>
<geneLocation type="plasmid" evidence="10 11">
    <name>SNP1</name>
</geneLocation>
<dbReference type="PANTHER" id="PTHR30151">
    <property type="entry name" value="ALKANE SULFONATE ABC TRANSPORTER-RELATED, MEMBRANE SUBUNIT"/>
    <property type="match status" value="1"/>
</dbReference>
<comment type="subcellular location">
    <subcellularLocation>
        <location evidence="1 7">Cell membrane</location>
        <topology evidence="1 7">Multi-pass membrane protein</topology>
    </subcellularLocation>
</comment>
<feature type="transmembrane region" description="Helical" evidence="7">
    <location>
        <begin position="314"/>
        <end position="333"/>
    </location>
</feature>
<dbReference type="PROSITE" id="PS50928">
    <property type="entry name" value="ABC_TM1"/>
    <property type="match status" value="1"/>
</dbReference>
<evidence type="ECO:0000256" key="5">
    <source>
        <dbReference type="ARBA" id="ARBA00022989"/>
    </source>
</evidence>
<protein>
    <recommendedName>
        <fullName evidence="9">ABC transmembrane type-1 domain-containing protein</fullName>
    </recommendedName>
</protein>
<evidence type="ECO:0000256" key="1">
    <source>
        <dbReference type="ARBA" id="ARBA00004651"/>
    </source>
</evidence>
<feature type="transmembrane region" description="Helical" evidence="7">
    <location>
        <begin position="281"/>
        <end position="302"/>
    </location>
</feature>
<reference evidence="10" key="1">
    <citation type="submission" date="2022-06" db="EMBL/GenBank/DDBJ databases">
        <title>Complete genome sequence of Streptomyces nigrescens HEK616.</title>
        <authorList>
            <person name="Asamizu S."/>
            <person name="Onaka H."/>
        </authorList>
    </citation>
    <scope>NUCLEOTIDE SEQUENCE</scope>
    <source>
        <strain evidence="10">HEK616</strain>
        <plasmid evidence="10">SNP1</plasmid>
    </source>
</reference>
<feature type="transmembrane region" description="Helical" evidence="7">
    <location>
        <begin position="160"/>
        <end position="181"/>
    </location>
</feature>
<dbReference type="InterPro" id="IPR035906">
    <property type="entry name" value="MetI-like_sf"/>
</dbReference>
<dbReference type="Proteomes" id="UP001059597">
    <property type="component" value="Plasmid SNP1"/>
</dbReference>
<feature type="region of interest" description="Disordered" evidence="8">
    <location>
        <begin position="1"/>
        <end position="87"/>
    </location>
</feature>
<keyword evidence="10" id="KW-0614">Plasmid</keyword>
<keyword evidence="2 7" id="KW-0813">Transport</keyword>
<keyword evidence="4 7" id="KW-0812">Transmembrane</keyword>
<evidence type="ECO:0000313" key="10">
    <source>
        <dbReference type="EMBL" id="BDM74202.1"/>
    </source>
</evidence>
<sequence length="348" mass="36465">MSPALGTNAATSTSTSTSTNTNTNTNGVARTLGGTTTGTAAPTGTTRTTTTTTTTGTSTRARSLPAPVRSPEPPPGAPRRPRSPASFRRAVRRLPSLLLRGAVKSAAVVALLLLWESAPRLNLVDRTFLPPFSEVVGAWWDLAADGRLADHTGASLARSFSGFGLAVAVAVPLGLLIGWYRPVADLLGPLLEVFRNTAALALLPVFVLLLGIGETSKISIVVYACTWPILLNTISAVRNVDPTLLRLARSMDLSAPRLFQKVILPSSVPVMFTGIRLAGAASILVLVAAEMIGAKAGLGYLINSSQYNFAIPQMYAGILTISAIGVAFNQVLVTVERRLSSWRVPAAG</sequence>
<name>A0ABM8A6C9_STRNI</name>
<gene>
    <name evidence="10" type="ORF">HEK616_76890</name>
</gene>
<accession>A0ABM8A6C9</accession>
<feature type="compositionally biased region" description="Low complexity" evidence="8">
    <location>
        <begin position="7"/>
        <end position="67"/>
    </location>
</feature>